<keyword evidence="1" id="KW-0812">Transmembrane</keyword>
<gene>
    <name evidence="2" type="ORF">B0H64DRAFT_411751</name>
</gene>
<dbReference type="Proteomes" id="UP001278766">
    <property type="component" value="Unassembled WGS sequence"/>
</dbReference>
<dbReference type="AlphaFoldDB" id="A0AAE0H681"/>
<feature type="transmembrane region" description="Helical" evidence="1">
    <location>
        <begin position="26"/>
        <end position="46"/>
    </location>
</feature>
<reference evidence="2" key="1">
    <citation type="journal article" date="2023" name="Mol. Phylogenet. Evol.">
        <title>Genome-scale phylogeny and comparative genomics of the fungal order Sordariales.</title>
        <authorList>
            <person name="Hensen N."/>
            <person name="Bonometti L."/>
            <person name="Westerberg I."/>
            <person name="Brannstrom I.O."/>
            <person name="Guillou S."/>
            <person name="Cros-Aarteil S."/>
            <person name="Calhoun S."/>
            <person name="Haridas S."/>
            <person name="Kuo A."/>
            <person name="Mondo S."/>
            <person name="Pangilinan J."/>
            <person name="Riley R."/>
            <person name="LaButti K."/>
            <person name="Andreopoulos B."/>
            <person name="Lipzen A."/>
            <person name="Chen C."/>
            <person name="Yan M."/>
            <person name="Daum C."/>
            <person name="Ng V."/>
            <person name="Clum A."/>
            <person name="Steindorff A."/>
            <person name="Ohm R.A."/>
            <person name="Martin F."/>
            <person name="Silar P."/>
            <person name="Natvig D.O."/>
            <person name="Lalanne C."/>
            <person name="Gautier V."/>
            <person name="Ament-Velasquez S.L."/>
            <person name="Kruys A."/>
            <person name="Hutchinson M.I."/>
            <person name="Powell A.J."/>
            <person name="Barry K."/>
            <person name="Miller A.N."/>
            <person name="Grigoriev I.V."/>
            <person name="Debuchy R."/>
            <person name="Gladieux P."/>
            <person name="Hiltunen Thoren M."/>
            <person name="Johannesson H."/>
        </authorList>
    </citation>
    <scope>NUCLEOTIDE SEQUENCE</scope>
    <source>
        <strain evidence="2">CBS 168.71</strain>
    </source>
</reference>
<dbReference type="RefSeq" id="XP_062654151.1">
    <property type="nucleotide sequence ID" value="XM_062804876.1"/>
</dbReference>
<keyword evidence="1" id="KW-0472">Membrane</keyword>
<evidence type="ECO:0000313" key="2">
    <source>
        <dbReference type="EMBL" id="KAK3290637.1"/>
    </source>
</evidence>
<evidence type="ECO:0000256" key="1">
    <source>
        <dbReference type="SAM" id="Phobius"/>
    </source>
</evidence>
<dbReference type="EMBL" id="JAUEPN010000012">
    <property type="protein sequence ID" value="KAK3290637.1"/>
    <property type="molecule type" value="Genomic_DNA"/>
</dbReference>
<comment type="caution">
    <text evidence="2">The sequence shown here is derived from an EMBL/GenBank/DDBJ whole genome shotgun (WGS) entry which is preliminary data.</text>
</comment>
<keyword evidence="1" id="KW-1133">Transmembrane helix</keyword>
<accession>A0AAE0H681</accession>
<organism evidence="2 3">
    <name type="scientific">Chaetomium fimeti</name>
    <dbReference type="NCBI Taxonomy" id="1854472"/>
    <lineage>
        <taxon>Eukaryota</taxon>
        <taxon>Fungi</taxon>
        <taxon>Dikarya</taxon>
        <taxon>Ascomycota</taxon>
        <taxon>Pezizomycotina</taxon>
        <taxon>Sordariomycetes</taxon>
        <taxon>Sordariomycetidae</taxon>
        <taxon>Sordariales</taxon>
        <taxon>Chaetomiaceae</taxon>
        <taxon>Chaetomium</taxon>
    </lineage>
</organism>
<keyword evidence="3" id="KW-1185">Reference proteome</keyword>
<evidence type="ECO:0000313" key="3">
    <source>
        <dbReference type="Proteomes" id="UP001278766"/>
    </source>
</evidence>
<name>A0AAE0H681_9PEZI</name>
<reference evidence="2" key="2">
    <citation type="submission" date="2023-06" db="EMBL/GenBank/DDBJ databases">
        <authorList>
            <consortium name="Lawrence Berkeley National Laboratory"/>
            <person name="Haridas S."/>
            <person name="Hensen N."/>
            <person name="Bonometti L."/>
            <person name="Westerberg I."/>
            <person name="Brannstrom I.O."/>
            <person name="Guillou S."/>
            <person name="Cros-Aarteil S."/>
            <person name="Calhoun S."/>
            <person name="Kuo A."/>
            <person name="Mondo S."/>
            <person name="Pangilinan J."/>
            <person name="Riley R."/>
            <person name="Labutti K."/>
            <person name="Andreopoulos B."/>
            <person name="Lipzen A."/>
            <person name="Chen C."/>
            <person name="Yanf M."/>
            <person name="Daum C."/>
            <person name="Ng V."/>
            <person name="Clum A."/>
            <person name="Steindorff A."/>
            <person name="Ohm R."/>
            <person name="Martin F."/>
            <person name="Silar P."/>
            <person name="Natvig D."/>
            <person name="Lalanne C."/>
            <person name="Gautier V."/>
            <person name="Ament-Velasquez S.L."/>
            <person name="Kruys A."/>
            <person name="Hutchinson M.I."/>
            <person name="Powell A.J."/>
            <person name="Barry K."/>
            <person name="Miller A.N."/>
            <person name="Grigoriev I.V."/>
            <person name="Debuchy R."/>
            <person name="Gladieux P."/>
            <person name="Thoren M.H."/>
            <person name="Johannesson H."/>
        </authorList>
    </citation>
    <scope>NUCLEOTIDE SEQUENCE</scope>
    <source>
        <strain evidence="2">CBS 168.71</strain>
    </source>
</reference>
<dbReference type="GeneID" id="87841824"/>
<protein>
    <submittedName>
        <fullName evidence="2">Uncharacterized protein</fullName>
    </submittedName>
</protein>
<proteinExistence type="predicted"/>
<sequence>MDTQNKDNNAPSAPPAVGCTPLERRLTFWCCFVYTVLVNILLRVFLWPQFSSSSHSAMQFMIYTVRAVVAVSADSFHKSLTRETAMHPHVLLQATFNLLPGFLVDYVLGSCYWGCRGFVSQGCCKYR</sequence>